<dbReference type="InterPro" id="IPR013549">
    <property type="entry name" value="DUF1731"/>
</dbReference>
<dbReference type="RefSeq" id="WP_173013422.1">
    <property type="nucleotide sequence ID" value="NZ_AP019860.1"/>
</dbReference>
<evidence type="ECO:0000256" key="1">
    <source>
        <dbReference type="ARBA" id="ARBA00009353"/>
    </source>
</evidence>
<dbReference type="InterPro" id="IPR001509">
    <property type="entry name" value="Epimerase_deHydtase"/>
</dbReference>
<protein>
    <submittedName>
        <fullName evidence="4">Epimerase</fullName>
    </submittedName>
</protein>
<proteinExistence type="inferred from homology"/>
<evidence type="ECO:0000313" key="4">
    <source>
        <dbReference type="EMBL" id="BBM85499.1"/>
    </source>
</evidence>
<dbReference type="Proteomes" id="UP000326354">
    <property type="component" value="Chromosome"/>
</dbReference>
<dbReference type="KEGG" id="uam:UABAM_03868"/>
<organism evidence="4 5">
    <name type="scientific">Uabimicrobium amorphum</name>
    <dbReference type="NCBI Taxonomy" id="2596890"/>
    <lineage>
        <taxon>Bacteria</taxon>
        <taxon>Pseudomonadati</taxon>
        <taxon>Planctomycetota</taxon>
        <taxon>Candidatus Uabimicrobiia</taxon>
        <taxon>Candidatus Uabimicrobiales</taxon>
        <taxon>Candidatus Uabimicrobiaceae</taxon>
        <taxon>Candidatus Uabimicrobium</taxon>
    </lineage>
</organism>
<evidence type="ECO:0000313" key="5">
    <source>
        <dbReference type="Proteomes" id="UP000326354"/>
    </source>
</evidence>
<feature type="domain" description="DUF1731" evidence="3">
    <location>
        <begin position="247"/>
        <end position="294"/>
    </location>
</feature>
<dbReference type="Pfam" id="PF01370">
    <property type="entry name" value="Epimerase"/>
    <property type="match status" value="1"/>
</dbReference>
<dbReference type="NCBIfam" id="TIGR01777">
    <property type="entry name" value="yfcH"/>
    <property type="match status" value="1"/>
</dbReference>
<dbReference type="Pfam" id="PF08338">
    <property type="entry name" value="DUF1731"/>
    <property type="match status" value="1"/>
</dbReference>
<gene>
    <name evidence="4" type="ORF">UABAM_03868</name>
</gene>
<keyword evidence="5" id="KW-1185">Reference proteome</keyword>
<dbReference type="InterPro" id="IPR036291">
    <property type="entry name" value="NAD(P)-bd_dom_sf"/>
</dbReference>
<feature type="domain" description="NAD-dependent epimerase/dehydratase" evidence="2">
    <location>
        <begin position="3"/>
        <end position="214"/>
    </location>
</feature>
<comment type="similarity">
    <text evidence="1">Belongs to the NAD(P)-dependent epimerase/dehydratase family. SDR39U1 subfamily.</text>
</comment>
<dbReference type="PANTHER" id="PTHR11092:SF0">
    <property type="entry name" value="EPIMERASE FAMILY PROTEIN SDR39U1"/>
    <property type="match status" value="1"/>
</dbReference>
<evidence type="ECO:0000259" key="3">
    <source>
        <dbReference type="Pfam" id="PF08338"/>
    </source>
</evidence>
<sequence length="297" mass="32989">MEILLTGSNGFVGSHLRQHFTANNHRVRRLVRSQPKGDDQFLWVPDQQKIDEEALKNVDVVVHLAGENILGMWTQKKKNAIMESRRQSTQLIAQKINEMSQPPKLLINASAIGYYGNCGDQIVDETASKGSGFLAEVCDEWEKATALAEEKGVRVVKLRIGIVLGTAGGPLQKMLLPFKLGLGGRLGNGKQYMSWISIDDIAGMVDYIIENDNVTGAVNACAPNPVTNLELTKTLGKALFRPTIFPVPRFPFKIVAREMSEEVMFSSTRATPKKILDAGYVFQHNYLQEALKHLLKK</sequence>
<reference evidence="4 5" key="1">
    <citation type="submission" date="2019-08" db="EMBL/GenBank/DDBJ databases">
        <title>Complete genome sequence of Candidatus Uab amorphum.</title>
        <authorList>
            <person name="Shiratori T."/>
            <person name="Suzuki S."/>
            <person name="Kakizawa Y."/>
            <person name="Ishida K."/>
        </authorList>
    </citation>
    <scope>NUCLEOTIDE SEQUENCE [LARGE SCALE GENOMIC DNA]</scope>
    <source>
        <strain evidence="4 5">SRT547</strain>
    </source>
</reference>
<dbReference type="Gene3D" id="3.40.50.720">
    <property type="entry name" value="NAD(P)-binding Rossmann-like Domain"/>
    <property type="match status" value="1"/>
</dbReference>
<dbReference type="PANTHER" id="PTHR11092">
    <property type="entry name" value="SUGAR NUCLEOTIDE EPIMERASE RELATED"/>
    <property type="match status" value="1"/>
</dbReference>
<dbReference type="SUPFAM" id="SSF51735">
    <property type="entry name" value="NAD(P)-binding Rossmann-fold domains"/>
    <property type="match status" value="1"/>
</dbReference>
<dbReference type="CDD" id="cd05242">
    <property type="entry name" value="SDR_a8"/>
    <property type="match status" value="1"/>
</dbReference>
<dbReference type="EMBL" id="AP019860">
    <property type="protein sequence ID" value="BBM85499.1"/>
    <property type="molecule type" value="Genomic_DNA"/>
</dbReference>
<accession>A0A5S9IP67</accession>
<dbReference type="InterPro" id="IPR010099">
    <property type="entry name" value="SDR39U1"/>
</dbReference>
<evidence type="ECO:0000259" key="2">
    <source>
        <dbReference type="Pfam" id="PF01370"/>
    </source>
</evidence>
<name>A0A5S9IP67_UABAM</name>
<dbReference type="AlphaFoldDB" id="A0A5S9IP67"/>